<evidence type="ECO:0000256" key="1">
    <source>
        <dbReference type="SAM" id="MobiDB-lite"/>
    </source>
</evidence>
<gene>
    <name evidence="3" type="ORF">DN051_41580</name>
</gene>
<evidence type="ECO:0000313" key="4">
    <source>
        <dbReference type="Proteomes" id="UP000249616"/>
    </source>
</evidence>
<organism evidence="3 4">
    <name type="scientific">Streptomyces cadmiisoli</name>
    <dbReference type="NCBI Taxonomy" id="2184053"/>
    <lineage>
        <taxon>Bacteria</taxon>
        <taxon>Bacillati</taxon>
        <taxon>Actinomycetota</taxon>
        <taxon>Actinomycetes</taxon>
        <taxon>Kitasatosporales</taxon>
        <taxon>Streptomycetaceae</taxon>
        <taxon>Streptomyces</taxon>
        <taxon>Streptomyces aurantiacus group</taxon>
    </lineage>
</organism>
<protein>
    <submittedName>
        <fullName evidence="3">DNA primase</fullName>
    </submittedName>
</protein>
<keyword evidence="3" id="KW-0614">Plasmid</keyword>
<dbReference type="EMBL" id="CP030074">
    <property type="protein sequence ID" value="AWW43616.1"/>
    <property type="molecule type" value="Genomic_DNA"/>
</dbReference>
<evidence type="ECO:0000259" key="2">
    <source>
        <dbReference type="SMART" id="SM00943"/>
    </source>
</evidence>
<keyword evidence="4" id="KW-1185">Reference proteome</keyword>
<dbReference type="InterPro" id="IPR015330">
    <property type="entry name" value="DNA_primase/pol_bifunc_N"/>
</dbReference>
<accession>A0A2Z4JF13</accession>
<feature type="region of interest" description="Disordered" evidence="1">
    <location>
        <begin position="225"/>
        <end position="249"/>
    </location>
</feature>
<dbReference type="SUPFAM" id="SSF56747">
    <property type="entry name" value="Prim-pol domain"/>
    <property type="match status" value="1"/>
</dbReference>
<dbReference type="CDD" id="cd04859">
    <property type="entry name" value="Prim_Pol"/>
    <property type="match status" value="1"/>
</dbReference>
<sequence>MARWCASRGWPVHPLALGRKTPAGNCAACRAHPHRPQDCPCLARGGWCHGFHAATTDTRLLDSWWSANPGFGVGVSCGAARLVVVDVDAHSVPVPERARLLPGIRIDDRVDLSGMTTGFDTLALLAAYRGRPDPAEDVSTLRVRTPSGGLHVWYDASAHPTLFRSSTGSGSRAALAWQVDVRADGGYIVAPGTRTQDGDYRPVGPARAPAPLPGWLADELLRTGHGEDPLPRRTAATAPATARAGAAGTGEARRVLGPLLDEVRECAATPEGAGFSEKLNRAAYTAGGLVAAGSLAADEARGLLHDAAEAARPWQSRRNDRIIEGGLDAGHRHPFRLRESP</sequence>
<dbReference type="KEGG" id="scad:DN051_41580"/>
<feature type="domain" description="DNA primase/polymerase bifunctional N-terminal" evidence="2">
    <location>
        <begin position="2"/>
        <end position="216"/>
    </location>
</feature>
<feature type="compositionally biased region" description="Low complexity" evidence="1">
    <location>
        <begin position="232"/>
        <end position="249"/>
    </location>
</feature>
<dbReference type="SMART" id="SM00943">
    <property type="entry name" value="Prim-Pol"/>
    <property type="match status" value="1"/>
</dbReference>
<dbReference type="Pfam" id="PF09250">
    <property type="entry name" value="Prim-Pol"/>
    <property type="match status" value="1"/>
</dbReference>
<dbReference type="Proteomes" id="UP000249616">
    <property type="component" value="Plasmid unnamed1"/>
</dbReference>
<dbReference type="AlphaFoldDB" id="A0A2Z4JF13"/>
<geneLocation type="plasmid" evidence="3 4">
    <name>unnamed1</name>
</geneLocation>
<name>A0A2Z4JF13_9ACTN</name>
<evidence type="ECO:0000313" key="3">
    <source>
        <dbReference type="EMBL" id="AWW43616.1"/>
    </source>
</evidence>
<proteinExistence type="predicted"/>
<reference evidence="4" key="1">
    <citation type="submission" date="2018-06" db="EMBL/GenBank/DDBJ databases">
        <authorList>
            <person name="Li K."/>
        </authorList>
    </citation>
    <scope>NUCLEOTIDE SEQUENCE [LARGE SCALE GENOMIC DNA]</scope>
    <source>
        <strain evidence="4">ZFG47</strain>
        <plasmid evidence="4">unnamed1</plasmid>
    </source>
</reference>